<dbReference type="EMBL" id="CAJOBQ010002809">
    <property type="protein sequence ID" value="CAF4580191.1"/>
    <property type="molecule type" value="Genomic_DNA"/>
</dbReference>
<organism evidence="1 3">
    <name type="scientific">Rotaria socialis</name>
    <dbReference type="NCBI Taxonomy" id="392032"/>
    <lineage>
        <taxon>Eukaryota</taxon>
        <taxon>Metazoa</taxon>
        <taxon>Spiralia</taxon>
        <taxon>Gnathifera</taxon>
        <taxon>Rotifera</taxon>
        <taxon>Eurotatoria</taxon>
        <taxon>Bdelloidea</taxon>
        <taxon>Philodinida</taxon>
        <taxon>Philodinidae</taxon>
        <taxon>Rotaria</taxon>
    </lineage>
</organism>
<sequence length="185" mass="21052">MLHVKIGLEKIFLIYAFRRFNTLSKSTDVIKSNNHDMYSSVVIDGLAKTIDRSLNPVQINISGFLAFVGVCHLPLIKKYNETNTCLHKNSQLNTFCCRCSPDDWQIFLVDRSVLTLSSLSYDLLRQKSILAFIHNNEQPLLHQALLDSIRAASHRSITCHLIHPTLQILILISVEIKPFFNAITC</sequence>
<evidence type="ECO:0000313" key="3">
    <source>
        <dbReference type="Proteomes" id="UP000663869"/>
    </source>
</evidence>
<evidence type="ECO:0000313" key="1">
    <source>
        <dbReference type="EMBL" id="CAF3375845.1"/>
    </source>
</evidence>
<dbReference type="Proteomes" id="UP000663869">
    <property type="component" value="Unassembled WGS sequence"/>
</dbReference>
<protein>
    <submittedName>
        <fullName evidence="1">Uncharacterized protein</fullName>
    </submittedName>
</protein>
<name>A0A817Y1V0_9BILA</name>
<dbReference type="EMBL" id="CAJNYU010000600">
    <property type="protein sequence ID" value="CAF3375845.1"/>
    <property type="molecule type" value="Genomic_DNA"/>
</dbReference>
<dbReference type="AlphaFoldDB" id="A0A817Y1V0"/>
<proteinExistence type="predicted"/>
<reference evidence="1" key="1">
    <citation type="submission" date="2021-02" db="EMBL/GenBank/DDBJ databases">
        <authorList>
            <person name="Nowell W R."/>
        </authorList>
    </citation>
    <scope>NUCLEOTIDE SEQUENCE</scope>
</reference>
<evidence type="ECO:0000313" key="2">
    <source>
        <dbReference type="EMBL" id="CAF4580191.1"/>
    </source>
</evidence>
<gene>
    <name evidence="1" type="ORF">FME351_LOCUS6771</name>
    <name evidence="2" type="ORF">TSG867_LOCUS26526</name>
</gene>
<accession>A0A817Y1V0</accession>
<dbReference type="Proteomes" id="UP000663862">
    <property type="component" value="Unassembled WGS sequence"/>
</dbReference>
<comment type="caution">
    <text evidence="1">The sequence shown here is derived from an EMBL/GenBank/DDBJ whole genome shotgun (WGS) entry which is preliminary data.</text>
</comment>